<dbReference type="PROSITE" id="PS51762">
    <property type="entry name" value="GH16_2"/>
    <property type="match status" value="1"/>
</dbReference>
<dbReference type="SUPFAM" id="SSF49899">
    <property type="entry name" value="Concanavalin A-like lectins/glucanases"/>
    <property type="match status" value="1"/>
</dbReference>
<comment type="caution">
    <text evidence="6">The sequence shown here is derived from an EMBL/GenBank/DDBJ whole genome shotgun (WGS) entry which is preliminary data.</text>
</comment>
<evidence type="ECO:0000256" key="2">
    <source>
        <dbReference type="ARBA" id="ARBA00023295"/>
    </source>
</evidence>
<dbReference type="InterPro" id="IPR000757">
    <property type="entry name" value="Beta-glucanase-like"/>
</dbReference>
<keyword evidence="4" id="KW-0732">Signal</keyword>
<dbReference type="Pfam" id="PF00722">
    <property type="entry name" value="Glyco_hydro_16"/>
    <property type="match status" value="1"/>
</dbReference>
<keyword evidence="1" id="KW-0378">Hydrolase</keyword>
<evidence type="ECO:0000313" key="7">
    <source>
        <dbReference type="Proteomes" id="UP001595952"/>
    </source>
</evidence>
<reference evidence="7" key="1">
    <citation type="journal article" date="2019" name="Int. J. Syst. Evol. Microbiol.">
        <title>The Global Catalogue of Microorganisms (GCM) 10K type strain sequencing project: providing services to taxonomists for standard genome sequencing and annotation.</title>
        <authorList>
            <consortium name="The Broad Institute Genomics Platform"/>
            <consortium name="The Broad Institute Genome Sequencing Center for Infectious Disease"/>
            <person name="Wu L."/>
            <person name="Ma J."/>
        </authorList>
    </citation>
    <scope>NUCLEOTIDE SEQUENCE [LARGE SCALE GENOMIC DNA]</scope>
    <source>
        <strain evidence="7">CCUG 55995</strain>
    </source>
</reference>
<organism evidence="6 7">
    <name type="scientific">Deinococcus hohokamensis</name>
    <dbReference type="NCBI Taxonomy" id="309883"/>
    <lineage>
        <taxon>Bacteria</taxon>
        <taxon>Thermotogati</taxon>
        <taxon>Deinococcota</taxon>
        <taxon>Deinococci</taxon>
        <taxon>Deinococcales</taxon>
        <taxon>Deinococcaceae</taxon>
        <taxon>Deinococcus</taxon>
    </lineage>
</organism>
<protein>
    <submittedName>
        <fullName evidence="6">Family 16 glycosylhydrolase</fullName>
    </submittedName>
</protein>
<dbReference type="EMBL" id="JBHSEI010000005">
    <property type="protein sequence ID" value="MFC4638426.1"/>
    <property type="molecule type" value="Genomic_DNA"/>
</dbReference>
<dbReference type="PANTHER" id="PTHR38121:SF2">
    <property type="entry name" value="ACYLTRANSFERASE 3 DOMAIN-CONTAINING PROTEIN"/>
    <property type="match status" value="1"/>
</dbReference>
<evidence type="ECO:0000313" key="6">
    <source>
        <dbReference type="EMBL" id="MFC4638426.1"/>
    </source>
</evidence>
<feature type="chain" id="PRO_5047067735" evidence="4">
    <location>
        <begin position="31"/>
        <end position="393"/>
    </location>
</feature>
<sequence>MQNRNGLSSLAAFGLLGALLVGCSTTPVPAATPAPETPVQAAPTQAQTDLPAGSWRDEFTTLDTARWSVSGNSWTPFWARDGVSGRWESSNVSVKDGYLVLRLDVAADLLARGAELSTNARSGYGTYEARLRAASSSADPLMAGKSSSGNISAFFNYVNDSETEIDHEIEGQNPSTDWFGAWQTTQRHDYATGSLGADLSQAFHTYRWDWSPAKVDFYIDGVLRKTLTNVVPSAQAHLMLNLWPTNATTWGGLATPGTTYMLVDYVSFTPAGTTSVVPAPTPAPTDDVAAGALALSAAAPASGTVASSDAQDWYKLTATDQGGPATLSLATSINSDLEVYAADGVTLLGSSRRSKGSTDSVALTLKPGASYYAKVTWASRTPAYTLSATGAVR</sequence>
<proteinExistence type="predicted"/>
<accession>A0ABV9I7Y5</accession>
<dbReference type="Gene3D" id="2.60.120.200">
    <property type="match status" value="1"/>
</dbReference>
<feature type="region of interest" description="Disordered" evidence="3">
    <location>
        <begin position="31"/>
        <end position="51"/>
    </location>
</feature>
<evidence type="ECO:0000256" key="3">
    <source>
        <dbReference type="SAM" id="MobiDB-lite"/>
    </source>
</evidence>
<evidence type="ECO:0000256" key="1">
    <source>
        <dbReference type="ARBA" id="ARBA00022801"/>
    </source>
</evidence>
<evidence type="ECO:0000259" key="5">
    <source>
        <dbReference type="PROSITE" id="PS51762"/>
    </source>
</evidence>
<dbReference type="PRINTS" id="PR00737">
    <property type="entry name" value="GLHYDRLASE16"/>
</dbReference>
<gene>
    <name evidence="6" type="ORF">ACFO0D_08710</name>
</gene>
<dbReference type="Gene3D" id="2.60.120.380">
    <property type="match status" value="1"/>
</dbReference>
<dbReference type="RefSeq" id="WP_380061430.1">
    <property type="nucleotide sequence ID" value="NZ_JBHSEI010000005.1"/>
</dbReference>
<name>A0ABV9I7Y5_9DEIO</name>
<dbReference type="PANTHER" id="PTHR38121">
    <property type="entry name" value="GH16 DOMAIN-CONTAINING PROTEIN"/>
    <property type="match status" value="1"/>
</dbReference>
<keyword evidence="7" id="KW-1185">Reference proteome</keyword>
<feature type="compositionally biased region" description="Low complexity" evidence="3">
    <location>
        <begin position="37"/>
        <end position="48"/>
    </location>
</feature>
<dbReference type="InterPro" id="IPR013320">
    <property type="entry name" value="ConA-like_dom_sf"/>
</dbReference>
<feature type="domain" description="GH16" evidence="5">
    <location>
        <begin position="43"/>
        <end position="274"/>
    </location>
</feature>
<evidence type="ECO:0000256" key="4">
    <source>
        <dbReference type="SAM" id="SignalP"/>
    </source>
</evidence>
<dbReference type="Proteomes" id="UP001595952">
    <property type="component" value="Unassembled WGS sequence"/>
</dbReference>
<feature type="signal peptide" evidence="4">
    <location>
        <begin position="1"/>
        <end position="30"/>
    </location>
</feature>
<dbReference type="PROSITE" id="PS51257">
    <property type="entry name" value="PROKAR_LIPOPROTEIN"/>
    <property type="match status" value="1"/>
</dbReference>
<dbReference type="InterPro" id="IPR008264">
    <property type="entry name" value="Beta_glucanase"/>
</dbReference>
<keyword evidence="2" id="KW-0326">Glycosidase</keyword>